<evidence type="ECO:0008006" key="4">
    <source>
        <dbReference type="Google" id="ProtNLM"/>
    </source>
</evidence>
<accession>A0ABV2CUM2</accession>
<feature type="signal peptide" evidence="1">
    <location>
        <begin position="1"/>
        <end position="21"/>
    </location>
</feature>
<dbReference type="Gene3D" id="2.40.160.170">
    <property type="match status" value="1"/>
</dbReference>
<feature type="chain" id="PRO_5046199861" description="Outer membrane protein beta-barrel domain-containing protein" evidence="1">
    <location>
        <begin position="22"/>
        <end position="220"/>
    </location>
</feature>
<evidence type="ECO:0000256" key="1">
    <source>
        <dbReference type="SAM" id="SignalP"/>
    </source>
</evidence>
<dbReference type="Proteomes" id="UP001548590">
    <property type="component" value="Unassembled WGS sequence"/>
</dbReference>
<gene>
    <name evidence="2" type="ORF">ABVT11_17445</name>
</gene>
<name>A0ABV2CUM2_9RHOO</name>
<dbReference type="RefSeq" id="WP_345929423.1">
    <property type="nucleotide sequence ID" value="NZ_JBDIVF010000010.1"/>
</dbReference>
<dbReference type="EMBL" id="JBEWLZ010000013">
    <property type="protein sequence ID" value="MET1491629.1"/>
    <property type="molecule type" value="Genomic_DNA"/>
</dbReference>
<proteinExistence type="predicted"/>
<keyword evidence="1" id="KW-0732">Signal</keyword>
<organism evidence="2 3">
    <name type="scientific">Uliginosibacterium paludis</name>
    <dbReference type="NCBI Taxonomy" id="1615952"/>
    <lineage>
        <taxon>Bacteria</taxon>
        <taxon>Pseudomonadati</taxon>
        <taxon>Pseudomonadota</taxon>
        <taxon>Betaproteobacteria</taxon>
        <taxon>Rhodocyclales</taxon>
        <taxon>Zoogloeaceae</taxon>
        <taxon>Uliginosibacterium</taxon>
    </lineage>
</organism>
<reference evidence="2 3" key="1">
    <citation type="submission" date="2024-07" db="EMBL/GenBank/DDBJ databases">
        <title>Uliginosibacterium paludis KCTC:42655.</title>
        <authorList>
            <person name="Kim M.K."/>
        </authorList>
    </citation>
    <scope>NUCLEOTIDE SEQUENCE [LARGE SCALE GENOMIC DNA]</scope>
    <source>
        <strain evidence="2 3">KCTC 42655</strain>
    </source>
</reference>
<keyword evidence="3" id="KW-1185">Reference proteome</keyword>
<evidence type="ECO:0000313" key="2">
    <source>
        <dbReference type="EMBL" id="MET1491629.1"/>
    </source>
</evidence>
<protein>
    <recommendedName>
        <fullName evidence="4">Outer membrane protein beta-barrel domain-containing protein</fullName>
    </recommendedName>
</protein>
<evidence type="ECO:0000313" key="3">
    <source>
        <dbReference type="Proteomes" id="UP001548590"/>
    </source>
</evidence>
<sequence>MHRTTLPAALLCALLCSPAMAETGVGLQIGTTGYGADLGYQINDRLGARVGYSAFNYSHSVHDTDVDYDGKLKLSSFRALADLELGYGFRVTGGLAFNNNRIDIDGRPSGTSYTLNGTTYQASDVGSLKGRIKLGNGAAPYLGLGYGMIGKKGLGFYADIGAMYMGKPKTTLDVTCGSALSAAQCSQLRTDAEAERQKVEDKASDYKWYPVLSAGISYAF</sequence>
<comment type="caution">
    <text evidence="2">The sequence shown here is derived from an EMBL/GenBank/DDBJ whole genome shotgun (WGS) entry which is preliminary data.</text>
</comment>
<dbReference type="SUPFAM" id="SSF56935">
    <property type="entry name" value="Porins"/>
    <property type="match status" value="1"/>
</dbReference>